<comment type="similarity">
    <text evidence="2">Belongs to the SLX9 family.</text>
</comment>
<feature type="region of interest" description="Disordered" evidence="5">
    <location>
        <begin position="1"/>
        <end position="69"/>
    </location>
</feature>
<dbReference type="AlphaFoldDB" id="A0A3N4LWT8"/>
<dbReference type="Pfam" id="PF15341">
    <property type="entry name" value="SLX9"/>
    <property type="match status" value="1"/>
</dbReference>
<accession>A0A3N4LWT8</accession>
<comment type="subcellular location">
    <subcellularLocation>
        <location evidence="1">Nucleus</location>
        <location evidence="1">Nucleolus</location>
    </subcellularLocation>
</comment>
<dbReference type="GO" id="GO:0000462">
    <property type="term" value="P:maturation of SSU-rRNA from tricistronic rRNA transcript (SSU-rRNA, 5.8S rRNA, LSU-rRNA)"/>
    <property type="evidence" value="ECO:0007669"/>
    <property type="project" value="InterPro"/>
</dbReference>
<evidence type="ECO:0000313" key="7">
    <source>
        <dbReference type="Proteomes" id="UP000267821"/>
    </source>
</evidence>
<organism evidence="6 7">
    <name type="scientific">Terfezia boudieri ATCC MYA-4762</name>
    <dbReference type="NCBI Taxonomy" id="1051890"/>
    <lineage>
        <taxon>Eukaryota</taxon>
        <taxon>Fungi</taxon>
        <taxon>Dikarya</taxon>
        <taxon>Ascomycota</taxon>
        <taxon>Pezizomycotina</taxon>
        <taxon>Pezizomycetes</taxon>
        <taxon>Pezizales</taxon>
        <taxon>Pezizaceae</taxon>
        <taxon>Terfezia</taxon>
    </lineage>
</organism>
<dbReference type="InterPro" id="IPR028160">
    <property type="entry name" value="Slx9-like"/>
</dbReference>
<keyword evidence="4" id="KW-0539">Nucleus</keyword>
<dbReference type="GO" id="GO:0005730">
    <property type="term" value="C:nucleolus"/>
    <property type="evidence" value="ECO:0007669"/>
    <property type="project" value="UniProtKB-SubCell"/>
</dbReference>
<reference evidence="6 7" key="1">
    <citation type="journal article" date="2018" name="Nat. Ecol. Evol.">
        <title>Pezizomycetes genomes reveal the molecular basis of ectomycorrhizal truffle lifestyle.</title>
        <authorList>
            <person name="Murat C."/>
            <person name="Payen T."/>
            <person name="Noel B."/>
            <person name="Kuo A."/>
            <person name="Morin E."/>
            <person name="Chen J."/>
            <person name="Kohler A."/>
            <person name="Krizsan K."/>
            <person name="Balestrini R."/>
            <person name="Da Silva C."/>
            <person name="Montanini B."/>
            <person name="Hainaut M."/>
            <person name="Levati E."/>
            <person name="Barry K.W."/>
            <person name="Belfiori B."/>
            <person name="Cichocki N."/>
            <person name="Clum A."/>
            <person name="Dockter R.B."/>
            <person name="Fauchery L."/>
            <person name="Guy J."/>
            <person name="Iotti M."/>
            <person name="Le Tacon F."/>
            <person name="Lindquist E.A."/>
            <person name="Lipzen A."/>
            <person name="Malagnac F."/>
            <person name="Mello A."/>
            <person name="Molinier V."/>
            <person name="Miyauchi S."/>
            <person name="Poulain J."/>
            <person name="Riccioni C."/>
            <person name="Rubini A."/>
            <person name="Sitrit Y."/>
            <person name="Splivallo R."/>
            <person name="Traeger S."/>
            <person name="Wang M."/>
            <person name="Zifcakova L."/>
            <person name="Wipf D."/>
            <person name="Zambonelli A."/>
            <person name="Paolocci F."/>
            <person name="Nowrousian M."/>
            <person name="Ottonello S."/>
            <person name="Baldrian P."/>
            <person name="Spatafora J.W."/>
            <person name="Henrissat B."/>
            <person name="Nagy L.G."/>
            <person name="Aury J.M."/>
            <person name="Wincker P."/>
            <person name="Grigoriev I.V."/>
            <person name="Bonfante P."/>
            <person name="Martin F.M."/>
        </authorList>
    </citation>
    <scope>NUCLEOTIDE SEQUENCE [LARGE SCALE GENOMIC DNA]</scope>
    <source>
        <strain evidence="6 7">ATCC MYA-4762</strain>
    </source>
</reference>
<gene>
    <name evidence="6" type="ORF">L211DRAFT_819213</name>
</gene>
<evidence type="ECO:0000256" key="1">
    <source>
        <dbReference type="ARBA" id="ARBA00004604"/>
    </source>
</evidence>
<proteinExistence type="inferred from homology"/>
<sequence>MVRASLRAKAVKASASTPNSRPALPPIQPTKKSKRTTRHAALLARVATSSAITKSSKKNVKRKESRASRQNLITGLSSLADALPDADNEGDWEDWEHDMKMKMKTIKSKPGAQKRKEKVLREECVRFGKNLAIMNSAAVAVATEGKESGTVQGPVPAVSAWAALRGFIANTMERKEEFVQMEAGKSGAGDGMDVDV</sequence>
<dbReference type="GO" id="GO:0030688">
    <property type="term" value="C:preribosome, small subunit precursor"/>
    <property type="evidence" value="ECO:0007669"/>
    <property type="project" value="InterPro"/>
</dbReference>
<dbReference type="GO" id="GO:0030686">
    <property type="term" value="C:90S preribosome"/>
    <property type="evidence" value="ECO:0007669"/>
    <property type="project" value="InterPro"/>
</dbReference>
<name>A0A3N4LWT8_9PEZI</name>
<feature type="compositionally biased region" description="Basic residues" evidence="5">
    <location>
        <begin position="55"/>
        <end position="64"/>
    </location>
</feature>
<evidence type="ECO:0000256" key="2">
    <source>
        <dbReference type="ARBA" id="ARBA00011022"/>
    </source>
</evidence>
<dbReference type="Proteomes" id="UP000267821">
    <property type="component" value="Unassembled WGS sequence"/>
</dbReference>
<evidence type="ECO:0000256" key="5">
    <source>
        <dbReference type="SAM" id="MobiDB-lite"/>
    </source>
</evidence>
<evidence type="ECO:0000256" key="3">
    <source>
        <dbReference type="ARBA" id="ARBA00021321"/>
    </source>
</evidence>
<dbReference type="EMBL" id="ML121531">
    <property type="protein sequence ID" value="RPB27354.1"/>
    <property type="molecule type" value="Genomic_DNA"/>
</dbReference>
<protein>
    <recommendedName>
        <fullName evidence="3">Ribosome biogenesis protein SLX9</fullName>
    </recommendedName>
</protein>
<evidence type="ECO:0000256" key="4">
    <source>
        <dbReference type="ARBA" id="ARBA00023242"/>
    </source>
</evidence>
<dbReference type="OrthoDB" id="5429132at2759"/>
<keyword evidence="7" id="KW-1185">Reference proteome</keyword>
<dbReference type="InParanoid" id="A0A3N4LWT8"/>
<evidence type="ECO:0000313" key="6">
    <source>
        <dbReference type="EMBL" id="RPB27354.1"/>
    </source>
</evidence>